<dbReference type="Pfam" id="PF08395">
    <property type="entry name" value="7tm_7"/>
    <property type="match status" value="1"/>
</dbReference>
<name>A0A6A4UWM6_AMPAM</name>
<evidence type="ECO:0000313" key="9">
    <source>
        <dbReference type="Proteomes" id="UP000440578"/>
    </source>
</evidence>
<evidence type="ECO:0000313" key="8">
    <source>
        <dbReference type="EMBL" id="KAF0288147.1"/>
    </source>
</evidence>
<dbReference type="InterPro" id="IPR013604">
    <property type="entry name" value="7TM_chemorcpt"/>
</dbReference>
<dbReference type="EMBL" id="VIIS01002127">
    <property type="protein sequence ID" value="KAF0288147.1"/>
    <property type="molecule type" value="Genomic_DNA"/>
</dbReference>
<protein>
    <recommendedName>
        <fullName evidence="10">Gustatory receptor</fullName>
    </recommendedName>
</protein>
<comment type="caution">
    <text evidence="8">The sequence shown here is derived from an EMBL/GenBank/DDBJ whole genome shotgun (WGS) entry which is preliminary data.</text>
</comment>
<dbReference type="AlphaFoldDB" id="A0A6A4UWM6"/>
<feature type="transmembrane region" description="Helical" evidence="6">
    <location>
        <begin position="149"/>
        <end position="166"/>
    </location>
</feature>
<keyword evidence="2" id="KW-1003">Cell membrane</keyword>
<proteinExistence type="predicted"/>
<evidence type="ECO:0000256" key="3">
    <source>
        <dbReference type="ARBA" id="ARBA00022692"/>
    </source>
</evidence>
<evidence type="ECO:0000256" key="2">
    <source>
        <dbReference type="ARBA" id="ARBA00022475"/>
    </source>
</evidence>
<feature type="transmembrane region" description="Helical" evidence="6">
    <location>
        <begin position="226"/>
        <end position="245"/>
    </location>
</feature>
<dbReference type="Proteomes" id="UP000440578">
    <property type="component" value="Unassembled WGS sequence"/>
</dbReference>
<dbReference type="GO" id="GO:0005886">
    <property type="term" value="C:plasma membrane"/>
    <property type="evidence" value="ECO:0007669"/>
    <property type="project" value="UniProtKB-SubCell"/>
</dbReference>
<accession>A0A6A4UWM6</accession>
<feature type="transmembrane region" description="Helical" evidence="6">
    <location>
        <begin position="119"/>
        <end position="143"/>
    </location>
</feature>
<sequence length="254" mass="28358">MSLLLGAVAALLVFTCARSFYSVLIDDMCRYTSKSGCTMNVSLAVIYWEFSFTVFMIPFKFVFAGLQVLSGFWTINSELRAVVSEVHPPSRFQLRQLVSLQDDLSRAFRRLTDCMSAELVTLTAFGTLTQVCVWLLFITGAHLGGLARLGPAVGMYLAGAALTLTVPCEMTQRVLSAVAETRDLLLRPQWRRPELHRELSWFGDTVRRDLDTLGELGLFRLQRSTLLAISATILTYVIVLVQFYLTEVADSCSC</sequence>
<evidence type="ECO:0000256" key="7">
    <source>
        <dbReference type="SAM" id="SignalP"/>
    </source>
</evidence>
<feature type="chain" id="PRO_5025650274" description="Gustatory receptor" evidence="7">
    <location>
        <begin position="20"/>
        <end position="254"/>
    </location>
</feature>
<evidence type="ECO:0000256" key="6">
    <source>
        <dbReference type="SAM" id="Phobius"/>
    </source>
</evidence>
<keyword evidence="4 6" id="KW-1133">Transmembrane helix</keyword>
<evidence type="ECO:0000256" key="4">
    <source>
        <dbReference type="ARBA" id="ARBA00022989"/>
    </source>
</evidence>
<keyword evidence="9" id="KW-1185">Reference proteome</keyword>
<feature type="transmembrane region" description="Helical" evidence="6">
    <location>
        <begin position="43"/>
        <end position="63"/>
    </location>
</feature>
<organism evidence="8 9">
    <name type="scientific">Amphibalanus amphitrite</name>
    <name type="common">Striped barnacle</name>
    <name type="synonym">Balanus amphitrite</name>
    <dbReference type="NCBI Taxonomy" id="1232801"/>
    <lineage>
        <taxon>Eukaryota</taxon>
        <taxon>Metazoa</taxon>
        <taxon>Ecdysozoa</taxon>
        <taxon>Arthropoda</taxon>
        <taxon>Crustacea</taxon>
        <taxon>Multicrustacea</taxon>
        <taxon>Cirripedia</taxon>
        <taxon>Thoracica</taxon>
        <taxon>Thoracicalcarea</taxon>
        <taxon>Balanomorpha</taxon>
        <taxon>Balanoidea</taxon>
        <taxon>Balanidae</taxon>
        <taxon>Amphibalaninae</taxon>
        <taxon>Amphibalanus</taxon>
    </lineage>
</organism>
<keyword evidence="5 6" id="KW-0472">Membrane</keyword>
<keyword evidence="3 6" id="KW-0812">Transmembrane</keyword>
<evidence type="ECO:0000256" key="5">
    <source>
        <dbReference type="ARBA" id="ARBA00023136"/>
    </source>
</evidence>
<evidence type="ECO:0000256" key="1">
    <source>
        <dbReference type="ARBA" id="ARBA00004651"/>
    </source>
</evidence>
<dbReference type="GO" id="GO:0050909">
    <property type="term" value="P:sensory perception of taste"/>
    <property type="evidence" value="ECO:0007669"/>
    <property type="project" value="InterPro"/>
</dbReference>
<evidence type="ECO:0008006" key="10">
    <source>
        <dbReference type="Google" id="ProtNLM"/>
    </source>
</evidence>
<feature type="signal peptide" evidence="7">
    <location>
        <begin position="1"/>
        <end position="19"/>
    </location>
</feature>
<keyword evidence="7" id="KW-0732">Signal</keyword>
<gene>
    <name evidence="8" type="ORF">FJT64_013463</name>
</gene>
<comment type="subcellular location">
    <subcellularLocation>
        <location evidence="1">Cell membrane</location>
        <topology evidence="1">Multi-pass membrane protein</topology>
    </subcellularLocation>
</comment>
<reference evidence="8 9" key="1">
    <citation type="submission" date="2019-07" db="EMBL/GenBank/DDBJ databases">
        <title>Draft genome assembly of a fouling barnacle, Amphibalanus amphitrite (Darwin, 1854): The first reference genome for Thecostraca.</title>
        <authorList>
            <person name="Kim W."/>
        </authorList>
    </citation>
    <scope>NUCLEOTIDE SEQUENCE [LARGE SCALE GENOMIC DNA]</scope>
    <source>
        <strain evidence="8">SNU_AA5</strain>
        <tissue evidence="8">Soma without cirri and trophi</tissue>
    </source>
</reference>